<feature type="region of interest" description="Disordered" evidence="1">
    <location>
        <begin position="70"/>
        <end position="95"/>
    </location>
</feature>
<protein>
    <submittedName>
        <fullName evidence="3">Uncharacterized protein</fullName>
    </submittedName>
</protein>
<keyword evidence="2" id="KW-0812">Transmembrane</keyword>
<proteinExistence type="predicted"/>
<evidence type="ECO:0000256" key="1">
    <source>
        <dbReference type="SAM" id="MobiDB-lite"/>
    </source>
</evidence>
<keyword evidence="4" id="KW-1185">Reference proteome</keyword>
<dbReference type="Proteomes" id="UP001229421">
    <property type="component" value="Unassembled WGS sequence"/>
</dbReference>
<accession>A0AAD8JX45</accession>
<sequence length="95" mass="10893">MTKGDALFVVLDLHMLIIIIFIFFKCQGEGSQFLPIKRCLQDGEISIDEKNHRAFLIKSMRSANEFHKELPRSQEMPISSSTRCSDEDIGKFSNL</sequence>
<evidence type="ECO:0000313" key="4">
    <source>
        <dbReference type="Proteomes" id="UP001229421"/>
    </source>
</evidence>
<gene>
    <name evidence="3" type="ORF">QVD17_37831</name>
</gene>
<feature type="compositionally biased region" description="Basic and acidic residues" evidence="1">
    <location>
        <begin position="84"/>
        <end position="95"/>
    </location>
</feature>
<evidence type="ECO:0000256" key="2">
    <source>
        <dbReference type="SAM" id="Phobius"/>
    </source>
</evidence>
<keyword evidence="2" id="KW-0472">Membrane</keyword>
<feature type="transmembrane region" description="Helical" evidence="2">
    <location>
        <begin position="6"/>
        <end position="24"/>
    </location>
</feature>
<dbReference type="EMBL" id="JAUHHV010000010">
    <property type="protein sequence ID" value="KAK1411284.1"/>
    <property type="molecule type" value="Genomic_DNA"/>
</dbReference>
<comment type="caution">
    <text evidence="3">The sequence shown here is derived from an EMBL/GenBank/DDBJ whole genome shotgun (WGS) entry which is preliminary data.</text>
</comment>
<name>A0AAD8JX45_TARER</name>
<dbReference type="AlphaFoldDB" id="A0AAD8JX45"/>
<organism evidence="3 4">
    <name type="scientific">Tagetes erecta</name>
    <name type="common">African marigold</name>
    <dbReference type="NCBI Taxonomy" id="13708"/>
    <lineage>
        <taxon>Eukaryota</taxon>
        <taxon>Viridiplantae</taxon>
        <taxon>Streptophyta</taxon>
        <taxon>Embryophyta</taxon>
        <taxon>Tracheophyta</taxon>
        <taxon>Spermatophyta</taxon>
        <taxon>Magnoliopsida</taxon>
        <taxon>eudicotyledons</taxon>
        <taxon>Gunneridae</taxon>
        <taxon>Pentapetalae</taxon>
        <taxon>asterids</taxon>
        <taxon>campanulids</taxon>
        <taxon>Asterales</taxon>
        <taxon>Asteraceae</taxon>
        <taxon>Asteroideae</taxon>
        <taxon>Heliantheae alliance</taxon>
        <taxon>Tageteae</taxon>
        <taxon>Tagetes</taxon>
    </lineage>
</organism>
<reference evidence="3" key="1">
    <citation type="journal article" date="2023" name="bioRxiv">
        <title>Improved chromosome-level genome assembly for marigold (Tagetes erecta).</title>
        <authorList>
            <person name="Jiang F."/>
            <person name="Yuan L."/>
            <person name="Wang S."/>
            <person name="Wang H."/>
            <person name="Xu D."/>
            <person name="Wang A."/>
            <person name="Fan W."/>
        </authorList>
    </citation>
    <scope>NUCLEOTIDE SEQUENCE</scope>
    <source>
        <strain evidence="3">WSJ</strain>
        <tissue evidence="3">Leaf</tissue>
    </source>
</reference>
<keyword evidence="2" id="KW-1133">Transmembrane helix</keyword>
<evidence type="ECO:0000313" key="3">
    <source>
        <dbReference type="EMBL" id="KAK1411284.1"/>
    </source>
</evidence>